<sequence>MILDSVKQWLDEIVIGQNFCPFARFVRDNKQIRFVEHQQQTIESAMLVLQEEIQRLEADNETATTLIVFSKGFVDFNDYLDLLDIANEMLEQWGYWGKYQLASFHPDYLFEGEAVGSASHYTNRAPFPILHLLRERDIETVLTNYPHPEKIYENNKIRSLELGVNYFKQKLAQYRHK</sequence>
<evidence type="ECO:0000313" key="3">
    <source>
        <dbReference type="Proteomes" id="UP001142810"/>
    </source>
</evidence>
<keyword evidence="1" id="KW-0175">Coiled coil</keyword>
<organism evidence="2 3">
    <name type="scientific">Alteromonas aquimaris</name>
    <dbReference type="NCBI Taxonomy" id="2998417"/>
    <lineage>
        <taxon>Bacteria</taxon>
        <taxon>Pseudomonadati</taxon>
        <taxon>Pseudomonadota</taxon>
        <taxon>Gammaproteobacteria</taxon>
        <taxon>Alteromonadales</taxon>
        <taxon>Alteromonadaceae</taxon>
        <taxon>Alteromonas/Salinimonas group</taxon>
        <taxon>Alteromonas</taxon>
    </lineage>
</organism>
<dbReference type="Pfam" id="PF07209">
    <property type="entry name" value="DUF1415"/>
    <property type="match status" value="1"/>
</dbReference>
<reference evidence="2" key="1">
    <citation type="submission" date="2022-11" db="EMBL/GenBank/DDBJ databases">
        <title>Alteromonas sp. nov., isolated from sea water of the Qingdao.</title>
        <authorList>
            <person name="Wang Q."/>
        </authorList>
    </citation>
    <scope>NUCLEOTIDE SEQUENCE</scope>
    <source>
        <strain evidence="2">ASW11-7</strain>
    </source>
</reference>
<keyword evidence="3" id="KW-1185">Reference proteome</keyword>
<name>A0ABT3P5I8_9ALTE</name>
<accession>A0ABT3P5I8</accession>
<feature type="coiled-coil region" evidence="1">
    <location>
        <begin position="39"/>
        <end position="66"/>
    </location>
</feature>
<dbReference type="EMBL" id="JAPFRD010000002">
    <property type="protein sequence ID" value="MCW8107341.1"/>
    <property type="molecule type" value="Genomic_DNA"/>
</dbReference>
<dbReference type="InterPro" id="IPR009858">
    <property type="entry name" value="DUF1415"/>
</dbReference>
<comment type="caution">
    <text evidence="2">The sequence shown here is derived from an EMBL/GenBank/DDBJ whole genome shotgun (WGS) entry which is preliminary data.</text>
</comment>
<proteinExistence type="predicted"/>
<evidence type="ECO:0000313" key="2">
    <source>
        <dbReference type="EMBL" id="MCW8107341.1"/>
    </source>
</evidence>
<protein>
    <submittedName>
        <fullName evidence="2">DUF1415 domain-containing protein</fullName>
    </submittedName>
</protein>
<gene>
    <name evidence="2" type="ORF">OPS25_02325</name>
</gene>
<dbReference type="Proteomes" id="UP001142810">
    <property type="component" value="Unassembled WGS sequence"/>
</dbReference>
<evidence type="ECO:0000256" key="1">
    <source>
        <dbReference type="SAM" id="Coils"/>
    </source>
</evidence>